<dbReference type="Proteomes" id="UP000019666">
    <property type="component" value="Unassembled WGS sequence"/>
</dbReference>
<dbReference type="InterPro" id="IPR010263">
    <property type="entry name" value="T6SS_TssK"/>
</dbReference>
<dbReference type="EMBL" id="AOSK01000029">
    <property type="protein sequence ID" value="EYD77454.1"/>
    <property type="molecule type" value="Genomic_DNA"/>
</dbReference>
<dbReference type="STRING" id="442562.Rumeso_01003"/>
<organism evidence="1 2">
    <name type="scientific">Rubellimicrobium mesophilum DSM 19309</name>
    <dbReference type="NCBI Taxonomy" id="442562"/>
    <lineage>
        <taxon>Bacteria</taxon>
        <taxon>Pseudomonadati</taxon>
        <taxon>Pseudomonadota</taxon>
        <taxon>Alphaproteobacteria</taxon>
        <taxon>Rhodobacterales</taxon>
        <taxon>Roseobacteraceae</taxon>
        <taxon>Rubellimicrobium</taxon>
    </lineage>
</organism>
<keyword evidence="2" id="KW-1185">Reference proteome</keyword>
<protein>
    <submittedName>
        <fullName evidence="1">Uncharacterized protein ImpJ/VasE</fullName>
    </submittedName>
</protein>
<name>A0A017HUM0_9RHOB</name>
<evidence type="ECO:0000313" key="2">
    <source>
        <dbReference type="Proteomes" id="UP000019666"/>
    </source>
</evidence>
<dbReference type="OrthoDB" id="9775333at2"/>
<dbReference type="AlphaFoldDB" id="A0A017HUM0"/>
<dbReference type="RefSeq" id="WP_037280598.1">
    <property type="nucleotide sequence ID" value="NZ_KK088574.1"/>
</dbReference>
<reference evidence="1 2" key="1">
    <citation type="submission" date="2013-02" db="EMBL/GenBank/DDBJ databases">
        <authorList>
            <person name="Fiebig A."/>
            <person name="Goeker M."/>
            <person name="Klenk H.-P.P."/>
        </authorList>
    </citation>
    <scope>NUCLEOTIDE SEQUENCE [LARGE SCALE GENOMIC DNA]</scope>
    <source>
        <strain evidence="1 2">DSM 19309</strain>
    </source>
</reference>
<dbReference type="PANTHER" id="PTHR35566">
    <property type="entry name" value="BLR3599 PROTEIN"/>
    <property type="match status" value="1"/>
</dbReference>
<proteinExistence type="predicted"/>
<comment type="caution">
    <text evidence="1">The sequence shown here is derived from an EMBL/GenBank/DDBJ whole genome shotgun (WGS) entry which is preliminary data.</text>
</comment>
<dbReference type="HOGENOM" id="CLU_031690_3_0_5"/>
<dbReference type="NCBIfam" id="TIGR03353">
    <property type="entry name" value="VI_chp_4"/>
    <property type="match status" value="1"/>
</dbReference>
<sequence>MDEANRVVWSEGLFLRTQHFQQQDRFTEGQVRGALRAAHLQGWGFSALSLDEGALQAGRIGIAEASGIFPDGTPFAVPSGALPPEVVAVRRDGAVGLARIGIPVEASGTPSTEPAHAASGGARYRGELVTVRDAVQGGAEAAEIEVARLVPRLFPPGEDAAGYVTMPVARVEGLAADGSVRLAPGFLAPALRTGAVPWYAAFAAEVALGLERIAEARSRLILGGAGRSLEDLLVLDLANAARPRVAHMAAQDLYHPSDLYMELAGIAGRMATYGSSSRLLSELAPYVHEDPEPAFAALADTLRSLILSLRHVEPKTRVLPVMVHTQNIWKVRIDNPDVVRNSRIVLRVGSDMSEAMLRRIFVDQATVGAADEFEKLWRSRLPGIPLRPLHSQPKEIPYDGDRLCLELDRKSEHWAHILESPGFVIGVSGQLERQPEIDCYAVSQ</sequence>
<accession>A0A017HUM0</accession>
<gene>
    <name evidence="1" type="ORF">Rumeso_01003</name>
</gene>
<dbReference type="Pfam" id="PF05936">
    <property type="entry name" value="T6SS_VasE"/>
    <property type="match status" value="1"/>
</dbReference>
<evidence type="ECO:0000313" key="1">
    <source>
        <dbReference type="EMBL" id="EYD77454.1"/>
    </source>
</evidence>
<dbReference type="PATRIC" id="fig|442562.3.peg.995"/>
<dbReference type="PANTHER" id="PTHR35566:SF1">
    <property type="entry name" value="TYPE VI SECRETION SYSTEM BASEPLATE COMPONENT TSSK1"/>
    <property type="match status" value="1"/>
</dbReference>